<dbReference type="GO" id="GO:0005524">
    <property type="term" value="F:ATP binding"/>
    <property type="evidence" value="ECO:0007669"/>
    <property type="project" value="InterPro"/>
</dbReference>
<dbReference type="SUPFAM" id="SSF52540">
    <property type="entry name" value="P-loop containing nucleoside triphosphate hydrolases"/>
    <property type="match status" value="1"/>
</dbReference>
<dbReference type="PANTHER" id="PTHR43335">
    <property type="entry name" value="ABC TRANSPORTER, ATP-BINDING PROTEIN"/>
    <property type="match status" value="1"/>
</dbReference>
<dbReference type="RefSeq" id="WP_154399201.1">
    <property type="nucleotide sequence ID" value="NZ_WKMC01000076.1"/>
</dbReference>
<proteinExistence type="inferred from homology"/>
<dbReference type="Proteomes" id="UP000441358">
    <property type="component" value="Unassembled WGS sequence"/>
</dbReference>
<feature type="domain" description="ATPase AAA-type core" evidence="3">
    <location>
        <begin position="12"/>
        <end position="78"/>
    </location>
</feature>
<reference evidence="4 5" key="1">
    <citation type="journal article" date="2019" name="Nat. Med.">
        <title>A library of human gut bacterial isolates paired with longitudinal multiomics data enables mechanistic microbiome research.</title>
        <authorList>
            <person name="Poyet M."/>
            <person name="Groussin M."/>
            <person name="Gibbons S.M."/>
            <person name="Avila-Pacheco J."/>
            <person name="Jiang X."/>
            <person name="Kearney S.M."/>
            <person name="Perrotta A.R."/>
            <person name="Berdy B."/>
            <person name="Zhao S."/>
            <person name="Lieberman T.D."/>
            <person name="Swanson P.K."/>
            <person name="Smith M."/>
            <person name="Roesemann S."/>
            <person name="Alexander J.E."/>
            <person name="Rich S.A."/>
            <person name="Livny J."/>
            <person name="Vlamakis H."/>
            <person name="Clish C."/>
            <person name="Bullock K."/>
            <person name="Deik A."/>
            <person name="Scott J."/>
            <person name="Pierce K.A."/>
            <person name="Xavier R.J."/>
            <person name="Alm E.J."/>
        </authorList>
    </citation>
    <scope>NUCLEOTIDE SEQUENCE [LARGE SCALE GENOMIC DNA]</scope>
    <source>
        <strain evidence="4 5">BIOML-A32</strain>
    </source>
</reference>
<evidence type="ECO:0000256" key="2">
    <source>
        <dbReference type="ARBA" id="ARBA00022448"/>
    </source>
</evidence>
<keyword evidence="2" id="KW-0813">Transport</keyword>
<organism evidence="4 5">
    <name type="scientific">Parabacteroides distasonis</name>
    <dbReference type="NCBI Taxonomy" id="823"/>
    <lineage>
        <taxon>Bacteria</taxon>
        <taxon>Pseudomonadati</taxon>
        <taxon>Bacteroidota</taxon>
        <taxon>Bacteroidia</taxon>
        <taxon>Bacteroidales</taxon>
        <taxon>Tannerellaceae</taxon>
        <taxon>Parabacteroides</taxon>
    </lineage>
</organism>
<dbReference type="AlphaFoldDB" id="A0A7K0HSF1"/>
<dbReference type="InterPro" id="IPR003959">
    <property type="entry name" value="ATPase_AAA_core"/>
</dbReference>
<dbReference type="Pfam" id="PF13304">
    <property type="entry name" value="AAA_21"/>
    <property type="match status" value="1"/>
</dbReference>
<evidence type="ECO:0000259" key="3">
    <source>
        <dbReference type="Pfam" id="PF13304"/>
    </source>
</evidence>
<evidence type="ECO:0000313" key="4">
    <source>
        <dbReference type="EMBL" id="MRZ52853.1"/>
    </source>
</evidence>
<feature type="non-terminal residue" evidence="4">
    <location>
        <position position="1"/>
    </location>
</feature>
<sequence length="175" mass="19903">LEYVLRAVHMFDRKDEKIGSFSGGMKQRIGIALILLHLPRILVVDEPTAGLDPRERIRFRNLLVELSKDRIVIFSTHIIEDISSSCSQVVVINKGSLKYFGDPVDMVGMAAGKVWQFDIGKTEFEQALDKSRIVNHIQKDDRIRVRYLSTTSPYDGAVQVEPNLEDAYLCLLKEL</sequence>
<protein>
    <submittedName>
        <fullName evidence="4">AAA family ATPase</fullName>
    </submittedName>
</protein>
<accession>A0A7K0HSF1</accession>
<comment type="similarity">
    <text evidence="1">Belongs to the ABC transporter superfamily.</text>
</comment>
<comment type="caution">
    <text evidence="4">The sequence shown here is derived from an EMBL/GenBank/DDBJ whole genome shotgun (WGS) entry which is preliminary data.</text>
</comment>
<dbReference type="PANTHER" id="PTHR43335:SF2">
    <property type="entry name" value="ABC TRANSPORTER, ATP-BINDING PROTEIN"/>
    <property type="match status" value="1"/>
</dbReference>
<dbReference type="GO" id="GO:0016887">
    <property type="term" value="F:ATP hydrolysis activity"/>
    <property type="evidence" value="ECO:0007669"/>
    <property type="project" value="InterPro"/>
</dbReference>
<evidence type="ECO:0000256" key="1">
    <source>
        <dbReference type="ARBA" id="ARBA00005417"/>
    </source>
</evidence>
<dbReference type="Gene3D" id="3.40.50.300">
    <property type="entry name" value="P-loop containing nucleotide triphosphate hydrolases"/>
    <property type="match status" value="1"/>
</dbReference>
<name>A0A7K0HSF1_PARDI</name>
<evidence type="ECO:0000313" key="5">
    <source>
        <dbReference type="Proteomes" id="UP000441358"/>
    </source>
</evidence>
<dbReference type="EMBL" id="WKMC01000076">
    <property type="protein sequence ID" value="MRZ52853.1"/>
    <property type="molecule type" value="Genomic_DNA"/>
</dbReference>
<gene>
    <name evidence="4" type="ORF">GKD66_22130</name>
</gene>
<dbReference type="InterPro" id="IPR027417">
    <property type="entry name" value="P-loop_NTPase"/>
</dbReference>